<keyword evidence="4" id="KW-0547">Nucleotide-binding</keyword>
<dbReference type="STRING" id="1047168.A0A0F4GN55"/>
<dbReference type="OrthoDB" id="310217at2759"/>
<sequence length="426" mass="47912">MASEPTPQYDALLAFRSAFISAMARIPTRDNALVSYVRPPLPPLPPPPPPPLPGADITMTPGGLVWPNAPQSTQPEDAPPQELYSDYGAFEQSSFAVTGTATDDRYEQFLAGDISGSTEVNHDQVWQGMQFIAADNDTMVGLFGQPDANGNLGRRIAVKDSQCNPMTWFMPLYWAGAYDERGVRDYSGPIDHKESMETYVHRKVSALAPGCIVAYEGRTFVDTEQWRTRFFMEYCPHRSLESLINEYRRVTNFRDVPVTEYARPDSDQTHTIPNVLIPEPFIWYCFSNLAKAALIMEQGSIQTPVVGWKPIIHRDIKPANIWLQDPPNGRNAQWPLYPEPKLGDFGIAVESGPNDPPANNPRAFRGLGTKGHFAPEQLHWIRRDDFRVSDYPRLSAKTNVWGIGSVIYALVYRCNEIKTPNFDFET</sequence>
<dbReference type="InterPro" id="IPR050660">
    <property type="entry name" value="NEK_Ser/Thr_kinase"/>
</dbReference>
<evidence type="ECO:0000256" key="6">
    <source>
        <dbReference type="ARBA" id="ARBA00022840"/>
    </source>
</evidence>
<dbReference type="InterPro" id="IPR011009">
    <property type="entry name" value="Kinase-like_dom_sf"/>
</dbReference>
<dbReference type="Gene3D" id="1.10.510.10">
    <property type="entry name" value="Transferase(Phosphotransferase) domain 1"/>
    <property type="match status" value="1"/>
</dbReference>
<comment type="caution">
    <text evidence="10">The sequence shown here is derived from an EMBL/GenBank/DDBJ whole genome shotgun (WGS) entry which is preliminary data.</text>
</comment>
<dbReference type="GO" id="GO:0005634">
    <property type="term" value="C:nucleus"/>
    <property type="evidence" value="ECO:0007669"/>
    <property type="project" value="TreeGrafter"/>
</dbReference>
<evidence type="ECO:0000256" key="7">
    <source>
        <dbReference type="ARBA" id="ARBA00047899"/>
    </source>
</evidence>
<dbReference type="PANTHER" id="PTHR43671:SF98">
    <property type="entry name" value="SERINE_THREONINE-PROTEIN KINASE NEK11"/>
    <property type="match status" value="1"/>
</dbReference>
<dbReference type="EC" id="2.7.11.1" evidence="1"/>
<comment type="catalytic activity">
    <reaction evidence="7">
        <text>L-threonyl-[protein] + ATP = O-phospho-L-threonyl-[protein] + ADP + H(+)</text>
        <dbReference type="Rhea" id="RHEA:46608"/>
        <dbReference type="Rhea" id="RHEA-COMP:11060"/>
        <dbReference type="Rhea" id="RHEA-COMP:11605"/>
        <dbReference type="ChEBI" id="CHEBI:15378"/>
        <dbReference type="ChEBI" id="CHEBI:30013"/>
        <dbReference type="ChEBI" id="CHEBI:30616"/>
        <dbReference type="ChEBI" id="CHEBI:61977"/>
        <dbReference type="ChEBI" id="CHEBI:456216"/>
        <dbReference type="EC" id="2.7.11.1"/>
    </reaction>
</comment>
<evidence type="ECO:0000256" key="4">
    <source>
        <dbReference type="ARBA" id="ARBA00022741"/>
    </source>
</evidence>
<keyword evidence="5" id="KW-0418">Kinase</keyword>
<comment type="catalytic activity">
    <reaction evidence="8">
        <text>L-seryl-[protein] + ATP = O-phospho-L-seryl-[protein] + ADP + H(+)</text>
        <dbReference type="Rhea" id="RHEA:17989"/>
        <dbReference type="Rhea" id="RHEA-COMP:9863"/>
        <dbReference type="Rhea" id="RHEA-COMP:11604"/>
        <dbReference type="ChEBI" id="CHEBI:15378"/>
        <dbReference type="ChEBI" id="CHEBI:29999"/>
        <dbReference type="ChEBI" id="CHEBI:30616"/>
        <dbReference type="ChEBI" id="CHEBI:83421"/>
        <dbReference type="ChEBI" id="CHEBI:456216"/>
        <dbReference type="EC" id="2.7.11.1"/>
    </reaction>
</comment>
<keyword evidence="11" id="KW-1185">Reference proteome</keyword>
<evidence type="ECO:0000256" key="5">
    <source>
        <dbReference type="ARBA" id="ARBA00022777"/>
    </source>
</evidence>
<keyword evidence="2" id="KW-0723">Serine/threonine-protein kinase</keyword>
<dbReference type="AlphaFoldDB" id="A0A0F4GN55"/>
<evidence type="ECO:0000313" key="11">
    <source>
        <dbReference type="Proteomes" id="UP000033647"/>
    </source>
</evidence>
<proteinExistence type="predicted"/>
<gene>
    <name evidence="10" type="ORF">TI39_contig385g00012</name>
</gene>
<reference evidence="10 11" key="1">
    <citation type="submission" date="2015-03" db="EMBL/GenBank/DDBJ databases">
        <title>RNA-seq based gene annotation and comparative genomics of four Zymoseptoria species reveal species-specific pathogenicity related genes and transposable element activity.</title>
        <authorList>
            <person name="Grandaubert J."/>
            <person name="Bhattacharyya A."/>
            <person name="Stukenbrock E.H."/>
        </authorList>
    </citation>
    <scope>NUCLEOTIDE SEQUENCE [LARGE SCALE GENOMIC DNA]</scope>
    <source>
        <strain evidence="10 11">Zb18110</strain>
    </source>
</reference>
<dbReference type="InterPro" id="IPR000719">
    <property type="entry name" value="Prot_kinase_dom"/>
</dbReference>
<evidence type="ECO:0000313" key="10">
    <source>
        <dbReference type="EMBL" id="KJX98869.1"/>
    </source>
</evidence>
<evidence type="ECO:0000256" key="3">
    <source>
        <dbReference type="ARBA" id="ARBA00022679"/>
    </source>
</evidence>
<dbReference type="GO" id="GO:0004674">
    <property type="term" value="F:protein serine/threonine kinase activity"/>
    <property type="evidence" value="ECO:0007669"/>
    <property type="project" value="UniProtKB-KW"/>
</dbReference>
<dbReference type="Pfam" id="PF00069">
    <property type="entry name" value="Pkinase"/>
    <property type="match status" value="1"/>
</dbReference>
<dbReference type="PANTHER" id="PTHR43671">
    <property type="entry name" value="SERINE/THREONINE-PROTEIN KINASE NEK"/>
    <property type="match status" value="1"/>
</dbReference>
<feature type="domain" description="Protein kinase" evidence="9">
    <location>
        <begin position="132"/>
        <end position="426"/>
    </location>
</feature>
<dbReference type="Proteomes" id="UP000033647">
    <property type="component" value="Unassembled WGS sequence"/>
</dbReference>
<name>A0A0F4GN55_9PEZI</name>
<dbReference type="EMBL" id="LAFY01000377">
    <property type="protein sequence ID" value="KJX98869.1"/>
    <property type="molecule type" value="Genomic_DNA"/>
</dbReference>
<keyword evidence="3" id="KW-0808">Transferase</keyword>
<evidence type="ECO:0000256" key="2">
    <source>
        <dbReference type="ARBA" id="ARBA00022527"/>
    </source>
</evidence>
<dbReference type="PROSITE" id="PS50011">
    <property type="entry name" value="PROTEIN_KINASE_DOM"/>
    <property type="match status" value="1"/>
</dbReference>
<evidence type="ECO:0000256" key="8">
    <source>
        <dbReference type="ARBA" id="ARBA00048679"/>
    </source>
</evidence>
<evidence type="ECO:0000259" key="9">
    <source>
        <dbReference type="PROSITE" id="PS50011"/>
    </source>
</evidence>
<evidence type="ECO:0000256" key="1">
    <source>
        <dbReference type="ARBA" id="ARBA00012513"/>
    </source>
</evidence>
<protein>
    <recommendedName>
        <fullName evidence="1">non-specific serine/threonine protein kinase</fullName>
        <ecNumber evidence="1">2.7.11.1</ecNumber>
    </recommendedName>
</protein>
<organism evidence="10 11">
    <name type="scientific">Zymoseptoria brevis</name>
    <dbReference type="NCBI Taxonomy" id="1047168"/>
    <lineage>
        <taxon>Eukaryota</taxon>
        <taxon>Fungi</taxon>
        <taxon>Dikarya</taxon>
        <taxon>Ascomycota</taxon>
        <taxon>Pezizomycotina</taxon>
        <taxon>Dothideomycetes</taxon>
        <taxon>Dothideomycetidae</taxon>
        <taxon>Mycosphaerellales</taxon>
        <taxon>Mycosphaerellaceae</taxon>
        <taxon>Zymoseptoria</taxon>
    </lineage>
</organism>
<dbReference type="GO" id="GO:0005524">
    <property type="term" value="F:ATP binding"/>
    <property type="evidence" value="ECO:0007669"/>
    <property type="project" value="UniProtKB-KW"/>
</dbReference>
<accession>A0A0F4GN55</accession>
<dbReference type="SUPFAM" id="SSF56112">
    <property type="entry name" value="Protein kinase-like (PK-like)"/>
    <property type="match status" value="1"/>
</dbReference>
<keyword evidence="6" id="KW-0067">ATP-binding</keyword>